<evidence type="ECO:0000313" key="1">
    <source>
        <dbReference type="EMBL" id="CAK75579.1"/>
    </source>
</evidence>
<dbReference type="EMBL" id="CT868208">
    <property type="protein sequence ID" value="CAK75579.1"/>
    <property type="molecule type" value="Genomic_DNA"/>
</dbReference>
<dbReference type="RefSeq" id="XP_001442976.1">
    <property type="nucleotide sequence ID" value="XM_001442939.1"/>
</dbReference>
<dbReference type="GeneID" id="5028761"/>
<dbReference type="Proteomes" id="UP000000600">
    <property type="component" value="Unassembled WGS sequence"/>
</dbReference>
<evidence type="ECO:0000313" key="2">
    <source>
        <dbReference type="Proteomes" id="UP000000600"/>
    </source>
</evidence>
<name>A0CXR2_PARTE</name>
<dbReference type="InterPro" id="IPR016024">
    <property type="entry name" value="ARM-type_fold"/>
</dbReference>
<organism evidence="1 2">
    <name type="scientific">Paramecium tetraurelia</name>
    <dbReference type="NCBI Taxonomy" id="5888"/>
    <lineage>
        <taxon>Eukaryota</taxon>
        <taxon>Sar</taxon>
        <taxon>Alveolata</taxon>
        <taxon>Ciliophora</taxon>
        <taxon>Intramacronucleata</taxon>
        <taxon>Oligohymenophorea</taxon>
        <taxon>Peniculida</taxon>
        <taxon>Parameciidae</taxon>
        <taxon>Paramecium</taxon>
    </lineage>
</organism>
<dbReference type="InParanoid" id="A0CXR2"/>
<dbReference type="OrthoDB" id="10252707at2759"/>
<accession>A0CXR2</accession>
<dbReference type="KEGG" id="ptm:GSPATT00011211001"/>
<keyword evidence="2" id="KW-1185">Reference proteome</keyword>
<dbReference type="SUPFAM" id="SSF48371">
    <property type="entry name" value="ARM repeat"/>
    <property type="match status" value="1"/>
</dbReference>
<protein>
    <submittedName>
        <fullName evidence="1">Uncharacterized protein</fullName>
    </submittedName>
</protein>
<gene>
    <name evidence="1" type="ORF">GSPATT00011211001</name>
</gene>
<proteinExistence type="predicted"/>
<dbReference type="HOGENOM" id="CLU_2627249_0_0_1"/>
<sequence length="78" mass="9170">MNAGLLNTVSFVKCLYNLKRGAENETSSFYLQILLTNCPHAMIKAMQKNQIQFKNIIQNVGFFMAKRKTKDRLYHQWQ</sequence>
<reference evidence="1 2" key="1">
    <citation type="journal article" date="2006" name="Nature">
        <title>Global trends of whole-genome duplications revealed by the ciliate Paramecium tetraurelia.</title>
        <authorList>
            <consortium name="Genoscope"/>
            <person name="Aury J.-M."/>
            <person name="Jaillon O."/>
            <person name="Duret L."/>
            <person name="Noel B."/>
            <person name="Jubin C."/>
            <person name="Porcel B.M."/>
            <person name="Segurens B."/>
            <person name="Daubin V."/>
            <person name="Anthouard V."/>
            <person name="Aiach N."/>
            <person name="Arnaiz O."/>
            <person name="Billaut A."/>
            <person name="Beisson J."/>
            <person name="Blanc I."/>
            <person name="Bouhouche K."/>
            <person name="Camara F."/>
            <person name="Duharcourt S."/>
            <person name="Guigo R."/>
            <person name="Gogendeau D."/>
            <person name="Katinka M."/>
            <person name="Keller A.-M."/>
            <person name="Kissmehl R."/>
            <person name="Klotz C."/>
            <person name="Koll F."/>
            <person name="Le Moue A."/>
            <person name="Lepere C."/>
            <person name="Malinsky S."/>
            <person name="Nowacki M."/>
            <person name="Nowak J.K."/>
            <person name="Plattner H."/>
            <person name="Poulain J."/>
            <person name="Ruiz F."/>
            <person name="Serrano V."/>
            <person name="Zagulski M."/>
            <person name="Dessen P."/>
            <person name="Betermier M."/>
            <person name="Weissenbach J."/>
            <person name="Scarpelli C."/>
            <person name="Schachter V."/>
            <person name="Sperling L."/>
            <person name="Meyer E."/>
            <person name="Cohen J."/>
            <person name="Wincker P."/>
        </authorList>
    </citation>
    <scope>NUCLEOTIDE SEQUENCE [LARGE SCALE GENOMIC DNA]</scope>
    <source>
        <strain evidence="1 2">Stock d4-2</strain>
    </source>
</reference>
<dbReference type="AlphaFoldDB" id="A0CXR2"/>